<comment type="caution">
    <text evidence="2">The sequence shown here is derived from an EMBL/GenBank/DDBJ whole genome shotgun (WGS) entry which is preliminary data.</text>
</comment>
<evidence type="ECO:0000313" key="3">
    <source>
        <dbReference type="Proteomes" id="UP001500729"/>
    </source>
</evidence>
<accession>A0ABN1CD77</accession>
<gene>
    <name evidence="2" type="ORF">GCM10009533_14810</name>
</gene>
<dbReference type="InterPro" id="IPR039261">
    <property type="entry name" value="FNR_nucleotide-bd"/>
</dbReference>
<dbReference type="Pfam" id="PF04954">
    <property type="entry name" value="SIP"/>
    <property type="match status" value="1"/>
</dbReference>
<dbReference type="PANTHER" id="PTHR30157:SF0">
    <property type="entry name" value="NADPH-DEPENDENT FERRIC-CHELATE REDUCTASE"/>
    <property type="match status" value="1"/>
</dbReference>
<dbReference type="Proteomes" id="UP001500729">
    <property type="component" value="Unassembled WGS sequence"/>
</dbReference>
<dbReference type="InterPro" id="IPR007037">
    <property type="entry name" value="SIP_rossman_dom"/>
</dbReference>
<dbReference type="Gene3D" id="3.40.50.80">
    <property type="entry name" value="Nucleotide-binding domain of ferredoxin-NADP reductase (FNR) module"/>
    <property type="match status" value="1"/>
</dbReference>
<reference evidence="2 3" key="1">
    <citation type="journal article" date="2019" name="Int. J. Syst. Evol. Microbiol.">
        <title>The Global Catalogue of Microorganisms (GCM) 10K type strain sequencing project: providing services to taxonomists for standard genome sequencing and annotation.</title>
        <authorList>
            <consortium name="The Broad Institute Genomics Platform"/>
            <consortium name="The Broad Institute Genome Sequencing Center for Infectious Disease"/>
            <person name="Wu L."/>
            <person name="Ma J."/>
        </authorList>
    </citation>
    <scope>NUCLEOTIDE SEQUENCE [LARGE SCALE GENOMIC DNA]</scope>
    <source>
        <strain evidence="2 3">JCM 10303</strain>
    </source>
</reference>
<evidence type="ECO:0000313" key="2">
    <source>
        <dbReference type="EMBL" id="GAA0516749.1"/>
    </source>
</evidence>
<keyword evidence="3" id="KW-1185">Reference proteome</keyword>
<dbReference type="PANTHER" id="PTHR30157">
    <property type="entry name" value="FERRIC REDUCTASE, NADPH-DEPENDENT"/>
    <property type="match status" value="1"/>
</dbReference>
<organism evidence="2 3">
    <name type="scientific">Saccharopolyspora erythraea</name>
    <name type="common">Streptomyces erythraeus</name>
    <dbReference type="NCBI Taxonomy" id="1836"/>
    <lineage>
        <taxon>Bacteria</taxon>
        <taxon>Bacillati</taxon>
        <taxon>Actinomycetota</taxon>
        <taxon>Actinomycetes</taxon>
        <taxon>Pseudonocardiales</taxon>
        <taxon>Pseudonocardiaceae</taxon>
        <taxon>Saccharopolyspora</taxon>
    </lineage>
</organism>
<dbReference type="EMBL" id="BAAAGS010000007">
    <property type="protein sequence ID" value="GAA0516749.1"/>
    <property type="molecule type" value="Genomic_DNA"/>
</dbReference>
<name>A0ABN1CD77_SACER</name>
<proteinExistence type="predicted"/>
<evidence type="ECO:0000259" key="1">
    <source>
        <dbReference type="Pfam" id="PF04954"/>
    </source>
</evidence>
<protein>
    <recommendedName>
        <fullName evidence="1">SIP-like Rossmann fold domain-containing protein</fullName>
    </recommendedName>
</protein>
<dbReference type="InterPro" id="IPR039374">
    <property type="entry name" value="SIP_fam"/>
</dbReference>
<feature type="domain" description="SIP-like Rossmann fold" evidence="1">
    <location>
        <begin position="37"/>
        <end position="110"/>
    </location>
</feature>
<sequence length="168" mass="18203">MRARVGDRIAVYAPNAEHPHGRRFAGVEYDFDRLGERTLLVGDETALPAIASILEALPSGVRAEVFAEVPDSGDVLSIPTAADARVQWLPRLGCEAPGVLVADALRAAARSRRVLLDRGGARHGDRDAASPARRVRLRPRVDHVHGLLASRCSRGPPRELIPELIEFA</sequence>